<accession>A0ABY7R9D0</accession>
<proteinExistence type="predicted"/>
<evidence type="ECO:0000313" key="1">
    <source>
        <dbReference type="EMBL" id="WCI00090.1"/>
    </source>
</evidence>
<keyword evidence="2" id="KW-1185">Reference proteome</keyword>
<sequence length="317" mass="37320">MKDIKIIAKERKTHTLPHYTSVPKAFLSLPIFNTTKTESVLKEIQIKSYSKSIRNVEINIAKLTVFSDLELFLFLLRKAVKCGSNRFDFSTSEMMDELGIDANQRPTYFKIFCLSMKNLSKLNIAYELKEDGEWKNVVFSFINGKLGKNKCSVEISALFIEFFNDLKELYDINIEVLKELKGEYQRILYLLYICNRMNKVNKFSVDFLKERFQLSHLKMDDKKFIYKIREANRELKDMELIEGFSEAKESDKYNAKTTAFNVSYSYVSLYRIKKCNKKKKDITAFDDAKKFDVEPVFEDEPTQTEFIEDEYFDDSSI</sequence>
<dbReference type="Proteomes" id="UP001214301">
    <property type="component" value="Chromosome"/>
</dbReference>
<gene>
    <name evidence="1" type="ORF">PMC74_25630</name>
</gene>
<evidence type="ECO:0000313" key="2">
    <source>
        <dbReference type="Proteomes" id="UP001214301"/>
    </source>
</evidence>
<organism evidence="1 2">
    <name type="scientific">Pseudomonas capeferrum</name>
    <dbReference type="NCBI Taxonomy" id="1495066"/>
    <lineage>
        <taxon>Bacteria</taxon>
        <taxon>Pseudomonadati</taxon>
        <taxon>Pseudomonadota</taxon>
        <taxon>Gammaproteobacteria</taxon>
        <taxon>Pseudomonadales</taxon>
        <taxon>Pseudomonadaceae</taxon>
        <taxon>Pseudomonas</taxon>
    </lineage>
</organism>
<reference evidence="1 2" key="1">
    <citation type="journal article" date="2020" name="Front. Microbiol.">
        <title>Toward Biorecycling: Isolation of a Soil Bacterium That Grows on a Polyurethane Oligomer and Monomer.</title>
        <authorList>
            <person name="Espinosa M.J.C."/>
            <person name="Blanco A.C."/>
            <person name="Schmidgall T."/>
            <person name="Atanasoff-Kardjalieff A.K."/>
            <person name="Kappelmeyer U."/>
            <person name="Tischler D."/>
            <person name="Pieper D.H."/>
            <person name="Heipieper H.J."/>
            <person name="Eberlein C."/>
        </authorList>
    </citation>
    <scope>NUCLEOTIDE SEQUENCE [LARGE SCALE GENOMIC DNA]</scope>
    <source>
        <strain evidence="1 2">TDA1</strain>
    </source>
</reference>
<protein>
    <submittedName>
        <fullName evidence="1">RepB family plasmid replication initiator protein</fullName>
    </submittedName>
</protein>
<name>A0ABY7R9D0_9PSED</name>
<dbReference type="EMBL" id="CP116669">
    <property type="protein sequence ID" value="WCI00090.1"/>
    <property type="molecule type" value="Genomic_DNA"/>
</dbReference>
<dbReference type="RefSeq" id="WP_156309961.1">
    <property type="nucleotide sequence ID" value="NZ_CP116669.1"/>
</dbReference>